<evidence type="ECO:0000256" key="5">
    <source>
        <dbReference type="ARBA" id="ARBA00023154"/>
    </source>
</evidence>
<dbReference type="InterPro" id="IPR018510">
    <property type="entry name" value="DAP_epimerase_AS"/>
</dbReference>
<evidence type="ECO:0000256" key="4">
    <source>
        <dbReference type="ARBA" id="ARBA00022605"/>
    </source>
</evidence>
<feature type="binding site" evidence="8">
    <location>
        <position position="48"/>
    </location>
    <ligand>
        <name>substrate</name>
    </ligand>
</feature>
<feature type="binding site" evidence="8">
    <location>
        <begin position="208"/>
        <end position="209"/>
    </location>
    <ligand>
        <name>substrate</name>
    </ligand>
</feature>
<feature type="binding site" evidence="8">
    <location>
        <position position="66"/>
    </location>
    <ligand>
        <name>substrate</name>
    </ligand>
</feature>
<feature type="binding site" evidence="8">
    <location>
        <begin position="76"/>
        <end position="77"/>
    </location>
    <ligand>
        <name>substrate</name>
    </ligand>
</feature>
<comment type="subunit">
    <text evidence="8">Homodimer.</text>
</comment>
<dbReference type="UniPathway" id="UPA00034">
    <property type="reaction ID" value="UER00025"/>
</dbReference>
<feature type="site" description="Could be important to modulate the pK values of the two catalytic cysteine residues" evidence="8">
    <location>
        <position position="158"/>
    </location>
</feature>
<feature type="active site" evidence="9">
    <location>
        <position position="75"/>
    </location>
</feature>
<keyword evidence="5 8" id="KW-0457">Lysine biosynthesis</keyword>
<dbReference type="AlphaFoldDB" id="A0A0C1MZ62"/>
<keyword evidence="4 8" id="KW-0028">Amino-acid biosynthesis</keyword>
<sequence>MLVMFNFIKMHGVGNDFAIFDEREGKISFSSQVIKKMSNRNKGIGFDQLIILSNSDRADIKMSIYNADGSAAETCGNAARCVADLTGKDNGAIEVGERLLFFKKLPSLSNEPRYTVNMGKPEFAWDKIPLSIPVDPLNLNFEIEGFQQGAALSMGNPHLVFFSSIPLELESVAKYGALFENHELFPQAVNVNFAHILDNNHIALTVYERGAGITLACGSGACATAVIAYTKKLINNKCKVDLPGGTLLIEITKDLEVLMTGSAVKCFEGQISF</sequence>
<evidence type="ECO:0000313" key="10">
    <source>
        <dbReference type="EMBL" id="KIE05306.1"/>
    </source>
</evidence>
<keyword evidence="6 8" id="KW-0413">Isomerase</keyword>
<dbReference type="NCBIfam" id="TIGR00652">
    <property type="entry name" value="DapF"/>
    <property type="match status" value="1"/>
</dbReference>
<gene>
    <name evidence="10" type="primary">dapF_2</name>
    <name evidence="8" type="synonym">dapF</name>
    <name evidence="10" type="ORF">NF27_DT00800</name>
</gene>
<dbReference type="Gene3D" id="3.10.310.10">
    <property type="entry name" value="Diaminopimelate Epimerase, Chain A, domain 1"/>
    <property type="match status" value="2"/>
</dbReference>
<feature type="binding site" evidence="8">
    <location>
        <begin position="218"/>
        <end position="219"/>
    </location>
    <ligand>
        <name>substrate</name>
    </ligand>
</feature>
<dbReference type="GO" id="GO:0008837">
    <property type="term" value="F:diaminopimelate epimerase activity"/>
    <property type="evidence" value="ECO:0007669"/>
    <property type="project" value="UniProtKB-UniRule"/>
</dbReference>
<accession>A0A0C1MZ62</accession>
<dbReference type="PATRIC" id="fig|86105.3.peg.880"/>
<feature type="binding site" evidence="8">
    <location>
        <position position="15"/>
    </location>
    <ligand>
        <name>substrate</name>
    </ligand>
</feature>
<reference evidence="10 11" key="1">
    <citation type="submission" date="2014-11" db="EMBL/GenBank/DDBJ databases">
        <title>A Rickettsiales Symbiont of Amoebae With Ancient Features.</title>
        <authorList>
            <person name="Schulz F."/>
            <person name="Martijn J."/>
            <person name="Wascher F."/>
            <person name="Kostanjsek R."/>
            <person name="Ettema T.J."/>
            <person name="Horn M."/>
        </authorList>
    </citation>
    <scope>NUCLEOTIDE SEQUENCE [LARGE SCALE GENOMIC DNA]</scope>
    <source>
        <strain evidence="10 11">UWC36</strain>
    </source>
</reference>
<feature type="binding site" evidence="8">
    <location>
        <position position="156"/>
    </location>
    <ligand>
        <name>substrate</name>
    </ligand>
</feature>
<evidence type="ECO:0000256" key="8">
    <source>
        <dbReference type="HAMAP-Rule" id="MF_00197"/>
    </source>
</evidence>
<comment type="caution">
    <text evidence="10">The sequence shown here is derived from an EMBL/GenBank/DDBJ whole genome shotgun (WGS) entry which is preliminary data.</text>
</comment>
<evidence type="ECO:0000256" key="3">
    <source>
        <dbReference type="ARBA" id="ARBA00013080"/>
    </source>
</evidence>
<organism evidence="10 11">
    <name type="scientific">Candidatus Jidaibacter acanthamoebae</name>
    <dbReference type="NCBI Taxonomy" id="86105"/>
    <lineage>
        <taxon>Bacteria</taxon>
        <taxon>Pseudomonadati</taxon>
        <taxon>Pseudomonadota</taxon>
        <taxon>Alphaproteobacteria</taxon>
        <taxon>Rickettsiales</taxon>
        <taxon>Candidatus Midichloriaceae</taxon>
        <taxon>Candidatus Jidaibacter</taxon>
    </lineage>
</organism>
<dbReference type="PANTHER" id="PTHR31689:SF0">
    <property type="entry name" value="DIAMINOPIMELATE EPIMERASE"/>
    <property type="match status" value="1"/>
</dbReference>
<evidence type="ECO:0000256" key="2">
    <source>
        <dbReference type="ARBA" id="ARBA00010219"/>
    </source>
</evidence>
<dbReference type="Proteomes" id="UP000031258">
    <property type="component" value="Unassembled WGS sequence"/>
</dbReference>
<comment type="pathway">
    <text evidence="1 8">Amino-acid biosynthesis; L-lysine biosynthesis via DAP pathway; DL-2,6-diaminopimelate from LL-2,6-diaminopimelate: step 1/1.</text>
</comment>
<proteinExistence type="inferred from homology"/>
<dbReference type="SUPFAM" id="SSF54506">
    <property type="entry name" value="Diaminopimelate epimerase-like"/>
    <property type="match status" value="2"/>
</dbReference>
<feature type="site" description="Could be important to modulate the pK values of the two catalytic cysteine residues" evidence="8">
    <location>
        <position position="208"/>
    </location>
</feature>
<evidence type="ECO:0000256" key="6">
    <source>
        <dbReference type="ARBA" id="ARBA00023235"/>
    </source>
</evidence>
<dbReference type="HAMAP" id="MF_00197">
    <property type="entry name" value="DAP_epimerase"/>
    <property type="match status" value="1"/>
</dbReference>
<dbReference type="PANTHER" id="PTHR31689">
    <property type="entry name" value="DIAMINOPIMELATE EPIMERASE, CHLOROPLASTIC"/>
    <property type="match status" value="1"/>
</dbReference>
<dbReference type="EC" id="5.1.1.7" evidence="3 8"/>
<dbReference type="STRING" id="86105.NF27_DT00800"/>
<dbReference type="EMBL" id="JSWE01000096">
    <property type="protein sequence ID" value="KIE05306.1"/>
    <property type="molecule type" value="Genomic_DNA"/>
</dbReference>
<feature type="active site" description="Proton donor" evidence="8">
    <location>
        <position position="75"/>
    </location>
</feature>
<evidence type="ECO:0000256" key="9">
    <source>
        <dbReference type="PROSITE-ProRule" id="PRU10125"/>
    </source>
</evidence>
<dbReference type="GO" id="GO:0005829">
    <property type="term" value="C:cytosol"/>
    <property type="evidence" value="ECO:0007669"/>
    <property type="project" value="TreeGrafter"/>
</dbReference>
<keyword evidence="8" id="KW-0963">Cytoplasm</keyword>
<comment type="similarity">
    <text evidence="2 8">Belongs to the diaminopimelate epimerase family.</text>
</comment>
<feature type="active site" description="Proton acceptor" evidence="8">
    <location>
        <position position="217"/>
    </location>
</feature>
<comment type="subcellular location">
    <subcellularLocation>
        <location evidence="8">Cytoplasm</location>
    </subcellularLocation>
</comment>
<dbReference type="GO" id="GO:0009089">
    <property type="term" value="P:lysine biosynthetic process via diaminopimelate"/>
    <property type="evidence" value="ECO:0007669"/>
    <property type="project" value="UniProtKB-UniRule"/>
</dbReference>
<keyword evidence="11" id="KW-1185">Reference proteome</keyword>
<comment type="function">
    <text evidence="8">Catalyzes the stereoinversion of LL-2,6-diaminopimelate (L,L-DAP) to meso-diaminopimelate (meso-DAP), a precursor of L-lysine and an essential component of the bacterial peptidoglycan.</text>
</comment>
<name>A0A0C1MZ62_9RICK</name>
<comment type="catalytic activity">
    <reaction evidence="7 8">
        <text>(2S,6S)-2,6-diaminopimelate = meso-2,6-diaminopimelate</text>
        <dbReference type="Rhea" id="RHEA:15393"/>
        <dbReference type="ChEBI" id="CHEBI:57609"/>
        <dbReference type="ChEBI" id="CHEBI:57791"/>
        <dbReference type="EC" id="5.1.1.7"/>
    </reaction>
</comment>
<dbReference type="PROSITE" id="PS01326">
    <property type="entry name" value="DAP_EPIMERASE"/>
    <property type="match status" value="1"/>
</dbReference>
<evidence type="ECO:0000256" key="7">
    <source>
        <dbReference type="ARBA" id="ARBA00051712"/>
    </source>
</evidence>
<protein>
    <recommendedName>
        <fullName evidence="3 8">Diaminopimelate epimerase</fullName>
        <shortName evidence="8">DAP epimerase</shortName>
        <ecNumber evidence="3 8">5.1.1.7</ecNumber>
    </recommendedName>
    <alternativeName>
        <fullName evidence="8">PLP-independent amino acid racemase</fullName>
    </alternativeName>
</protein>
<evidence type="ECO:0000313" key="11">
    <source>
        <dbReference type="Proteomes" id="UP000031258"/>
    </source>
</evidence>
<dbReference type="InterPro" id="IPR001653">
    <property type="entry name" value="DAP_epimerase_DapF"/>
</dbReference>
<feature type="binding site" evidence="8">
    <location>
        <position position="190"/>
    </location>
    <ligand>
        <name>substrate</name>
    </ligand>
</feature>
<dbReference type="Pfam" id="PF01678">
    <property type="entry name" value="DAP_epimerase"/>
    <property type="match status" value="2"/>
</dbReference>
<evidence type="ECO:0000256" key="1">
    <source>
        <dbReference type="ARBA" id="ARBA00005196"/>
    </source>
</evidence>